<evidence type="ECO:0000313" key="3">
    <source>
        <dbReference type="Proteomes" id="UP000315389"/>
    </source>
</evidence>
<dbReference type="Proteomes" id="UP000315389">
    <property type="component" value="Unassembled WGS sequence"/>
</dbReference>
<feature type="binding site" evidence="1">
    <location>
        <position position="89"/>
    </location>
    <ligand>
        <name>Mg(2+)</name>
        <dbReference type="ChEBI" id="CHEBI:18420"/>
        <label>1</label>
        <note>catalytic</note>
    </ligand>
</feature>
<dbReference type="PANTHER" id="PTHR43028:SF5">
    <property type="entry name" value="3'(2'),5'-BISPHOSPHATE NUCLEOTIDASE 1"/>
    <property type="match status" value="1"/>
</dbReference>
<dbReference type="InterPro" id="IPR000760">
    <property type="entry name" value="Inositol_monophosphatase-like"/>
</dbReference>
<dbReference type="PANTHER" id="PTHR43028">
    <property type="entry name" value="3'(2'),5'-BISPHOSPHATE NUCLEOTIDASE 1"/>
    <property type="match status" value="1"/>
</dbReference>
<keyword evidence="3" id="KW-1185">Reference proteome</keyword>
<dbReference type="GO" id="GO:0000103">
    <property type="term" value="P:sulfate assimilation"/>
    <property type="evidence" value="ECO:0007669"/>
    <property type="project" value="TreeGrafter"/>
</dbReference>
<sequence length="267" mass="28298">MNDDHTIAARLAEVAGNVLLDLRRQVDEQIPPGESHDARALRSRADSAAQRALASELSRLAPGDEVLSEEAADSPLRLTSERVWIIDPLDGTREYAERDGSGIWRDDWAVHVALWTRTGGLTAGAVSLPARGQMFHTGQAAPGLGRPGEPLRLAVSRSHPSPLVAAVIRELGAIPVPMGSAGVKAMAVATGLADAYVHAGGQYQWDSAAPVAYARHAGLFTSRIDGTELTYNNVDLSVPDLIICHPEATTRIQTAVVAALVEEGLNS</sequence>
<feature type="binding site" evidence="1">
    <location>
        <position position="69"/>
    </location>
    <ligand>
        <name>Mg(2+)</name>
        <dbReference type="ChEBI" id="CHEBI:18420"/>
        <label>1</label>
        <note>catalytic</note>
    </ligand>
</feature>
<comment type="caution">
    <text evidence="2">The sequence shown here is derived from an EMBL/GenBank/DDBJ whole genome shotgun (WGS) entry which is preliminary data.</text>
</comment>
<accession>A0A542ZUL8</accession>
<dbReference type="RefSeq" id="WP_246045975.1">
    <property type="nucleotide sequence ID" value="NZ_BAAASV010000003.1"/>
</dbReference>
<evidence type="ECO:0000256" key="1">
    <source>
        <dbReference type="PIRSR" id="PIRSR600760-2"/>
    </source>
</evidence>
<dbReference type="EMBL" id="VFOS01000001">
    <property type="protein sequence ID" value="TQL64063.1"/>
    <property type="molecule type" value="Genomic_DNA"/>
</dbReference>
<dbReference type="Pfam" id="PF00459">
    <property type="entry name" value="Inositol_P"/>
    <property type="match status" value="1"/>
</dbReference>
<evidence type="ECO:0000313" key="2">
    <source>
        <dbReference type="EMBL" id="TQL64063.1"/>
    </source>
</evidence>
<proteinExistence type="predicted"/>
<dbReference type="CDD" id="cd01638">
    <property type="entry name" value="CysQ"/>
    <property type="match status" value="1"/>
</dbReference>
<organism evidence="2 3">
    <name type="scientific">Rarobacter faecitabidus</name>
    <dbReference type="NCBI Taxonomy" id="13243"/>
    <lineage>
        <taxon>Bacteria</taxon>
        <taxon>Bacillati</taxon>
        <taxon>Actinomycetota</taxon>
        <taxon>Actinomycetes</taxon>
        <taxon>Micrococcales</taxon>
        <taxon>Rarobacteraceae</taxon>
        <taxon>Rarobacter</taxon>
    </lineage>
</organism>
<dbReference type="AlphaFoldDB" id="A0A542ZUL8"/>
<feature type="binding site" evidence="1">
    <location>
        <position position="90"/>
    </location>
    <ligand>
        <name>Mg(2+)</name>
        <dbReference type="ChEBI" id="CHEBI:18420"/>
        <label>2</label>
    </ligand>
</feature>
<feature type="binding site" evidence="1">
    <location>
        <position position="87"/>
    </location>
    <ligand>
        <name>Mg(2+)</name>
        <dbReference type="ChEBI" id="CHEBI:18420"/>
        <label>1</label>
        <note>catalytic</note>
    </ligand>
</feature>
<feature type="binding site" evidence="1">
    <location>
        <position position="206"/>
    </location>
    <ligand>
        <name>Mg(2+)</name>
        <dbReference type="ChEBI" id="CHEBI:18420"/>
        <label>1</label>
        <note>catalytic</note>
    </ligand>
</feature>
<comment type="cofactor">
    <cofactor evidence="1">
        <name>Mg(2+)</name>
        <dbReference type="ChEBI" id="CHEBI:18420"/>
    </cofactor>
</comment>
<dbReference type="SUPFAM" id="SSF56655">
    <property type="entry name" value="Carbohydrate phosphatase"/>
    <property type="match status" value="1"/>
</dbReference>
<keyword evidence="1" id="KW-0479">Metal-binding</keyword>
<protein>
    <submittedName>
        <fullName evidence="2">3'(2'),5'-bisphosphate nucleotidase</fullName>
    </submittedName>
</protein>
<gene>
    <name evidence="2" type="ORF">FB461_0548</name>
</gene>
<dbReference type="InterPro" id="IPR050725">
    <property type="entry name" value="CysQ/Inositol_MonoPase"/>
</dbReference>
<dbReference type="GO" id="GO:0008441">
    <property type="term" value="F:3'(2'),5'-bisphosphate nucleotidase activity"/>
    <property type="evidence" value="ECO:0007669"/>
    <property type="project" value="TreeGrafter"/>
</dbReference>
<name>A0A542ZUL8_RARFA</name>
<dbReference type="Gene3D" id="3.40.190.80">
    <property type="match status" value="1"/>
</dbReference>
<reference evidence="2 3" key="1">
    <citation type="submission" date="2019-06" db="EMBL/GenBank/DDBJ databases">
        <title>Sequencing the genomes of 1000 actinobacteria strains.</title>
        <authorList>
            <person name="Klenk H.-P."/>
        </authorList>
    </citation>
    <scope>NUCLEOTIDE SEQUENCE [LARGE SCALE GENOMIC DNA]</scope>
    <source>
        <strain evidence="2 3">DSM 4813</strain>
    </source>
</reference>
<keyword evidence="1" id="KW-0460">Magnesium</keyword>
<dbReference type="PRINTS" id="PR00377">
    <property type="entry name" value="IMPHPHTASES"/>
</dbReference>
<dbReference type="Gene3D" id="3.30.540.10">
    <property type="entry name" value="Fructose-1,6-Bisphosphatase, subunit A, domain 1"/>
    <property type="match status" value="1"/>
</dbReference>
<dbReference type="GO" id="GO:0046872">
    <property type="term" value="F:metal ion binding"/>
    <property type="evidence" value="ECO:0007669"/>
    <property type="project" value="UniProtKB-KW"/>
</dbReference>
<dbReference type="GO" id="GO:0050427">
    <property type="term" value="P:3'-phosphoadenosine 5'-phosphosulfate metabolic process"/>
    <property type="evidence" value="ECO:0007669"/>
    <property type="project" value="TreeGrafter"/>
</dbReference>